<feature type="transmembrane region" description="Helical" evidence="2">
    <location>
        <begin position="240"/>
        <end position="266"/>
    </location>
</feature>
<comment type="caution">
    <text evidence="5">The sequence shown here is derived from an EMBL/GenBank/DDBJ whole genome shotgun (WGS) entry which is preliminary data.</text>
</comment>
<gene>
    <name evidence="5" type="ORF">E4U60_000569</name>
</gene>
<dbReference type="EMBL" id="SRPO01000118">
    <property type="protein sequence ID" value="KAG5940195.1"/>
    <property type="molecule type" value="Genomic_DNA"/>
</dbReference>
<organism evidence="5 6">
    <name type="scientific">Claviceps pazoutovae</name>
    <dbReference type="NCBI Taxonomy" id="1649127"/>
    <lineage>
        <taxon>Eukaryota</taxon>
        <taxon>Fungi</taxon>
        <taxon>Dikarya</taxon>
        <taxon>Ascomycota</taxon>
        <taxon>Pezizomycotina</taxon>
        <taxon>Sordariomycetes</taxon>
        <taxon>Hypocreomycetidae</taxon>
        <taxon>Hypocreales</taxon>
        <taxon>Clavicipitaceae</taxon>
        <taxon>Claviceps</taxon>
    </lineage>
</organism>
<feature type="region of interest" description="Disordered" evidence="1">
    <location>
        <begin position="198"/>
        <end position="219"/>
    </location>
</feature>
<dbReference type="PANTHER" id="PTHR40622">
    <property type="match status" value="1"/>
</dbReference>
<feature type="compositionally biased region" description="Basic residues" evidence="1">
    <location>
        <begin position="198"/>
        <end position="208"/>
    </location>
</feature>
<name>A0A9P7MDW5_9HYPO</name>
<dbReference type="PANTHER" id="PTHR40622:SF1">
    <property type="match status" value="1"/>
</dbReference>
<keyword evidence="2" id="KW-0812">Transmembrane</keyword>
<dbReference type="InterPro" id="IPR056145">
    <property type="entry name" value="DUF7728"/>
</dbReference>
<evidence type="ECO:0000256" key="2">
    <source>
        <dbReference type="SAM" id="Phobius"/>
    </source>
</evidence>
<accession>A0A9P7MDW5</accession>
<proteinExistence type="predicted"/>
<dbReference type="AlphaFoldDB" id="A0A9P7MDW5"/>
<keyword evidence="2" id="KW-1133">Transmembrane helix</keyword>
<feature type="chain" id="PRO_5040488429" description="DUF7728 domain-containing protein" evidence="3">
    <location>
        <begin position="25"/>
        <end position="308"/>
    </location>
</feature>
<keyword evidence="2" id="KW-0472">Membrane</keyword>
<evidence type="ECO:0000313" key="6">
    <source>
        <dbReference type="Proteomes" id="UP000706124"/>
    </source>
</evidence>
<evidence type="ECO:0000313" key="5">
    <source>
        <dbReference type="EMBL" id="KAG5940195.1"/>
    </source>
</evidence>
<evidence type="ECO:0000259" key="4">
    <source>
        <dbReference type="Pfam" id="PF24854"/>
    </source>
</evidence>
<dbReference type="Proteomes" id="UP000706124">
    <property type="component" value="Unassembled WGS sequence"/>
</dbReference>
<keyword evidence="3" id="KW-0732">Signal</keyword>
<sequence>MQLALFGLAATAAALVILPELSDPDESMFRTLPHVDKIASRPIFEDAHVVSVPCARCDGANSNLRLGFRVVDGTRLLVNGLELYPRAERAMASKTNSQRLGYSLAVVRQSLGAGAEGAKMQLLDVELRVLEVGDRFVEGVPAVNVKLFRGPNEEMKIADVAVAASRFSGCHSMACRAKEGMADAWRALKGMRPLRGCHGRGRGQHHSHTSALLQSGSGGRHPQIYEHEWRSLLTHIAAQILLPVLMGMTAGVGVALLAMAVCSLFCRLAASVRGKRTKTIANKEAIASEKARLMDATELPPQHEDGKA</sequence>
<evidence type="ECO:0000256" key="1">
    <source>
        <dbReference type="SAM" id="MobiDB-lite"/>
    </source>
</evidence>
<feature type="signal peptide" evidence="3">
    <location>
        <begin position="1"/>
        <end position="24"/>
    </location>
</feature>
<reference evidence="5 6" key="1">
    <citation type="journal article" date="2020" name="bioRxiv">
        <title>Whole genome comparisons of ergot fungi reveals the divergence and evolution of species within the genus Claviceps are the result of varying mechanisms driving genome evolution and host range expansion.</title>
        <authorList>
            <person name="Wyka S.A."/>
            <person name="Mondo S.J."/>
            <person name="Liu M."/>
            <person name="Dettman J."/>
            <person name="Nalam V."/>
            <person name="Broders K.D."/>
        </authorList>
    </citation>
    <scope>NUCLEOTIDE SEQUENCE [LARGE SCALE GENOMIC DNA]</scope>
    <source>
        <strain evidence="5 6">CCC 1485</strain>
    </source>
</reference>
<dbReference type="Pfam" id="PF24854">
    <property type="entry name" value="DUF7728"/>
    <property type="match status" value="1"/>
</dbReference>
<evidence type="ECO:0000256" key="3">
    <source>
        <dbReference type="SAM" id="SignalP"/>
    </source>
</evidence>
<keyword evidence="6" id="KW-1185">Reference proteome</keyword>
<feature type="domain" description="DUF7728" evidence="4">
    <location>
        <begin position="59"/>
        <end position="165"/>
    </location>
</feature>
<dbReference type="OrthoDB" id="5409353at2759"/>
<protein>
    <recommendedName>
        <fullName evidence="4">DUF7728 domain-containing protein</fullName>
    </recommendedName>
</protein>